<evidence type="ECO:0000256" key="6">
    <source>
        <dbReference type="ARBA" id="ARBA00023014"/>
    </source>
</evidence>
<gene>
    <name evidence="12" type="ORF">LO80_05680</name>
</gene>
<dbReference type="FunFam" id="1.10.10.1590:FF:000001">
    <property type="entry name" value="NADH-quinone oxidoreductase subunit E"/>
    <property type="match status" value="1"/>
</dbReference>
<organism evidence="12 13">
    <name type="scientific">Candidatus Francisella endociliophora</name>
    <dbReference type="NCBI Taxonomy" id="653937"/>
    <lineage>
        <taxon>Bacteria</taxon>
        <taxon>Pseudomonadati</taxon>
        <taxon>Pseudomonadota</taxon>
        <taxon>Gammaproteobacteria</taxon>
        <taxon>Thiotrichales</taxon>
        <taxon>Francisellaceae</taxon>
        <taxon>Francisella</taxon>
    </lineage>
</organism>
<evidence type="ECO:0000256" key="7">
    <source>
        <dbReference type="ARBA" id="ARBA00031580"/>
    </source>
</evidence>
<feature type="binding site" evidence="11">
    <location>
        <position position="129"/>
    </location>
    <ligand>
        <name>[2Fe-2S] cluster</name>
        <dbReference type="ChEBI" id="CHEBI:190135"/>
    </ligand>
</feature>
<evidence type="ECO:0000256" key="10">
    <source>
        <dbReference type="ARBA" id="ARBA00047712"/>
    </source>
</evidence>
<dbReference type="InterPro" id="IPR042128">
    <property type="entry name" value="NuoE_dom"/>
</dbReference>
<keyword evidence="3 11" id="KW-0001">2Fe-2S</keyword>
<comment type="cofactor">
    <cofactor evidence="9">
        <name>[2Fe-2S] cluster</name>
        <dbReference type="ChEBI" id="CHEBI:190135"/>
    </cofactor>
</comment>
<dbReference type="CDD" id="cd03064">
    <property type="entry name" value="TRX_Fd_NuoE"/>
    <property type="match status" value="1"/>
</dbReference>
<dbReference type="InterPro" id="IPR002023">
    <property type="entry name" value="NuoE-like"/>
</dbReference>
<dbReference type="PIRSF" id="PIRSF000216">
    <property type="entry name" value="NADH_DH_24kDa"/>
    <property type="match status" value="1"/>
</dbReference>
<evidence type="ECO:0000256" key="8">
    <source>
        <dbReference type="ARBA" id="ARBA00032788"/>
    </source>
</evidence>
<feature type="binding site" evidence="11">
    <location>
        <position position="93"/>
    </location>
    <ligand>
        <name>[2Fe-2S] cluster</name>
        <dbReference type="ChEBI" id="CHEBI:190135"/>
    </ligand>
</feature>
<dbReference type="GO" id="GO:0046872">
    <property type="term" value="F:metal ion binding"/>
    <property type="evidence" value="ECO:0007669"/>
    <property type="project" value="UniProtKB-KW"/>
</dbReference>
<feature type="binding site" evidence="11">
    <location>
        <position position="88"/>
    </location>
    <ligand>
        <name>[2Fe-2S] cluster</name>
        <dbReference type="ChEBI" id="CHEBI:190135"/>
    </ligand>
</feature>
<keyword evidence="6 11" id="KW-0411">Iron-sulfur</keyword>
<evidence type="ECO:0000313" key="13">
    <source>
        <dbReference type="Proteomes" id="UP000029672"/>
    </source>
</evidence>
<dbReference type="STRING" id="1547445.LO80_05680"/>
<evidence type="ECO:0000256" key="2">
    <source>
        <dbReference type="ARBA" id="ARBA00019898"/>
    </source>
</evidence>
<dbReference type="NCBIfam" id="TIGR01958">
    <property type="entry name" value="nuoE_fam"/>
    <property type="match status" value="1"/>
</dbReference>
<dbReference type="InterPro" id="IPR041921">
    <property type="entry name" value="NuoE_N"/>
</dbReference>
<keyword evidence="5 11" id="KW-0408">Iron</keyword>
<dbReference type="HOGENOM" id="CLU_054362_2_0_6"/>
<dbReference type="KEGG" id="frf:LO80_05680"/>
<evidence type="ECO:0000313" key="12">
    <source>
        <dbReference type="EMBL" id="AIT09506.1"/>
    </source>
</evidence>
<dbReference type="SUPFAM" id="SSF52833">
    <property type="entry name" value="Thioredoxin-like"/>
    <property type="match status" value="1"/>
</dbReference>
<dbReference type="GO" id="GO:0003954">
    <property type="term" value="F:NADH dehydrogenase activity"/>
    <property type="evidence" value="ECO:0007669"/>
    <property type="project" value="TreeGrafter"/>
</dbReference>
<dbReference type="InterPro" id="IPR036249">
    <property type="entry name" value="Thioredoxin-like_sf"/>
</dbReference>
<dbReference type="RefSeq" id="WP_040009379.1">
    <property type="nucleotide sequence ID" value="NZ_CP009574.1"/>
</dbReference>
<dbReference type="GO" id="GO:0051537">
    <property type="term" value="F:2 iron, 2 sulfur cluster binding"/>
    <property type="evidence" value="ECO:0007669"/>
    <property type="project" value="UniProtKB-KW"/>
</dbReference>
<dbReference type="AlphaFoldDB" id="A0A097EPN9"/>
<dbReference type="Pfam" id="PF01257">
    <property type="entry name" value="2Fe-2S_thioredx"/>
    <property type="match status" value="1"/>
</dbReference>
<dbReference type="Gene3D" id="3.40.30.10">
    <property type="entry name" value="Glutaredoxin"/>
    <property type="match status" value="1"/>
</dbReference>
<evidence type="ECO:0000256" key="1">
    <source>
        <dbReference type="ARBA" id="ARBA00010643"/>
    </source>
</evidence>
<comment type="cofactor">
    <cofactor evidence="11">
        <name>[2Fe-2S] cluster</name>
        <dbReference type="ChEBI" id="CHEBI:190135"/>
    </cofactor>
    <text evidence="11">Binds 1 [2Fe-2S] cluster.</text>
</comment>
<keyword evidence="13" id="KW-1185">Reference proteome</keyword>
<dbReference type="Proteomes" id="UP000029672">
    <property type="component" value="Chromosome"/>
</dbReference>
<evidence type="ECO:0000256" key="3">
    <source>
        <dbReference type="ARBA" id="ARBA00022714"/>
    </source>
</evidence>
<proteinExistence type="inferred from homology"/>
<name>A0A097EPN9_9GAMM</name>
<comment type="catalytic activity">
    <reaction evidence="10">
        <text>a quinone + NADH + 5 H(+)(in) = a quinol + NAD(+) + 4 H(+)(out)</text>
        <dbReference type="Rhea" id="RHEA:57888"/>
        <dbReference type="ChEBI" id="CHEBI:15378"/>
        <dbReference type="ChEBI" id="CHEBI:24646"/>
        <dbReference type="ChEBI" id="CHEBI:57540"/>
        <dbReference type="ChEBI" id="CHEBI:57945"/>
        <dbReference type="ChEBI" id="CHEBI:132124"/>
    </reaction>
</comment>
<evidence type="ECO:0000256" key="5">
    <source>
        <dbReference type="ARBA" id="ARBA00023004"/>
    </source>
</evidence>
<dbReference type="PANTHER" id="PTHR10371">
    <property type="entry name" value="NADH DEHYDROGENASE UBIQUINONE FLAVOPROTEIN 2, MITOCHONDRIAL"/>
    <property type="match status" value="1"/>
</dbReference>
<evidence type="ECO:0000256" key="11">
    <source>
        <dbReference type="PIRSR" id="PIRSR000216-1"/>
    </source>
</evidence>
<dbReference type="EMBL" id="CP009574">
    <property type="protein sequence ID" value="AIT09506.1"/>
    <property type="molecule type" value="Genomic_DNA"/>
</dbReference>
<reference evidence="12 13" key="1">
    <citation type="submission" date="2014-10" db="EMBL/GenBank/DDBJ databases">
        <title>Whole genome sequence of Francisella endociliophora strain FSC1006, isolated from a laboratory culture of the marine ciliate Euplotes raikovi.</title>
        <authorList>
            <person name="Granberg M."/>
            <person name="Backman S."/>
            <person name="Lundmark E."/>
            <person name="Nilsson E."/>
            <person name="Karlsson E."/>
            <person name="Thelaus J."/>
            <person name="Ohrman C."/>
            <person name="Larkeryd A."/>
            <person name="Stenberg P."/>
        </authorList>
    </citation>
    <scope>NUCLEOTIDE SEQUENCE [LARGE SCALE GENOMIC DNA]</scope>
    <source>
        <strain evidence="12 13">FSC1006</strain>
    </source>
</reference>
<evidence type="ECO:0000256" key="4">
    <source>
        <dbReference type="ARBA" id="ARBA00022723"/>
    </source>
</evidence>
<protein>
    <recommendedName>
        <fullName evidence="2">NADH-quinone oxidoreductase subunit E</fullName>
    </recommendedName>
    <alternativeName>
        <fullName evidence="7">NADH dehydrogenase I subunit E</fullName>
    </alternativeName>
    <alternativeName>
        <fullName evidence="8">NDH-1 subunit E</fullName>
    </alternativeName>
</protein>
<accession>A0A097EPN9</accession>
<keyword evidence="4 11" id="KW-0479">Metal-binding</keyword>
<comment type="similarity">
    <text evidence="1">Belongs to the complex I 24 kDa subunit family.</text>
</comment>
<evidence type="ECO:0000256" key="9">
    <source>
        <dbReference type="ARBA" id="ARBA00034078"/>
    </source>
</evidence>
<dbReference type="Gene3D" id="1.10.10.1590">
    <property type="entry name" value="NADH-quinone oxidoreductase subunit E"/>
    <property type="match status" value="1"/>
</dbReference>
<dbReference type="eggNOG" id="COG1905">
    <property type="taxonomic scope" value="Bacteria"/>
</dbReference>
<dbReference type="PANTHER" id="PTHR10371:SF3">
    <property type="entry name" value="NADH DEHYDROGENASE [UBIQUINONE] FLAVOPROTEIN 2, MITOCHONDRIAL"/>
    <property type="match status" value="1"/>
</dbReference>
<sequence>MSLVDLISPLAKEDIDRVLSKFPADQRRSAILEGLHILQDQNGGYLTDDLQTALAEYLQVSKVDVYEVATFYCMYDLKPVGRHKLNVCTNVSCMLNGAYEILAHIEKKLGIKPGETTKDGRITLKEVECQGACCGSPMLEVDKVFYENLTIEKVNQLIDSLE</sequence>
<feature type="binding site" evidence="11">
    <location>
        <position position="133"/>
    </location>
    <ligand>
        <name>[2Fe-2S] cluster</name>
        <dbReference type="ChEBI" id="CHEBI:190135"/>
    </ligand>
</feature>
<dbReference type="OrthoDB" id="9807941at2"/>